<accession>I0EPC0</accession>
<dbReference type="PANTHER" id="PTHR30013:SF7">
    <property type="entry name" value="HYDROGENASE-2 SMALL CHAIN"/>
    <property type="match status" value="1"/>
</dbReference>
<dbReference type="EMBL" id="CP003479">
    <property type="protein sequence ID" value="AFI04789.1"/>
    <property type="molecule type" value="Genomic_DNA"/>
</dbReference>
<protein>
    <submittedName>
        <fullName evidence="15">Hydrogenase (NiFe) small subunit HydA</fullName>
    </submittedName>
</protein>
<evidence type="ECO:0000256" key="4">
    <source>
        <dbReference type="ARBA" id="ARBA00006605"/>
    </source>
</evidence>
<dbReference type="Proteomes" id="UP000005010">
    <property type="component" value="Chromosome"/>
</dbReference>
<dbReference type="STRING" id="182217.HCW_07655"/>
<evidence type="ECO:0000259" key="14">
    <source>
        <dbReference type="Pfam" id="PF14720"/>
    </source>
</evidence>
<dbReference type="Gene3D" id="4.10.480.10">
    <property type="entry name" value="Cytochrome-c3 hydrogenase, C-terminal domain"/>
    <property type="match status" value="1"/>
</dbReference>
<evidence type="ECO:0000259" key="13">
    <source>
        <dbReference type="Pfam" id="PF01058"/>
    </source>
</evidence>
<dbReference type="HOGENOM" id="CLU_459884_0_0_7"/>
<keyword evidence="7" id="KW-0479">Metal-binding</keyword>
<evidence type="ECO:0000256" key="12">
    <source>
        <dbReference type="ARBA" id="ARBA00023291"/>
    </source>
</evidence>
<dbReference type="Pfam" id="PF01058">
    <property type="entry name" value="Oxidored_q6"/>
    <property type="match status" value="1"/>
</dbReference>
<dbReference type="InterPro" id="IPR037024">
    <property type="entry name" value="NiFe_Hase_small_N_sf"/>
</dbReference>
<evidence type="ECO:0000256" key="6">
    <source>
        <dbReference type="ARBA" id="ARBA00022485"/>
    </source>
</evidence>
<dbReference type="GO" id="GO:0008901">
    <property type="term" value="F:ferredoxin hydrogenase activity"/>
    <property type="evidence" value="ECO:0007669"/>
    <property type="project" value="InterPro"/>
</dbReference>
<evidence type="ECO:0000256" key="10">
    <source>
        <dbReference type="ARBA" id="ARBA00023004"/>
    </source>
</evidence>
<reference evidence="16" key="1">
    <citation type="submission" date="2012-04" db="EMBL/GenBank/DDBJ databases">
        <title>Complete genome sequence of Helicobacter cetorum strain MIT 00-7128.</title>
        <authorList>
            <person name="Kersulyte D."/>
            <person name="Berg D.E."/>
        </authorList>
    </citation>
    <scope>NUCLEOTIDE SEQUENCE [LARGE SCALE GENOMIC DNA]</scope>
    <source>
        <strain evidence="16">MIT 00-7128</strain>
    </source>
</reference>
<dbReference type="Gene3D" id="3.40.50.700">
    <property type="entry name" value="NADH:ubiquinone oxidoreductase-like, 20kDa subunit"/>
    <property type="match status" value="1"/>
</dbReference>
<dbReference type="RefSeq" id="WP_014661656.1">
    <property type="nucleotide sequence ID" value="NC_017737.1"/>
</dbReference>
<dbReference type="GO" id="GO:0009055">
    <property type="term" value="F:electron transfer activity"/>
    <property type="evidence" value="ECO:0007669"/>
    <property type="project" value="TreeGrafter"/>
</dbReference>
<evidence type="ECO:0000256" key="2">
    <source>
        <dbReference type="ARBA" id="ARBA00001966"/>
    </source>
</evidence>
<keyword evidence="8" id="KW-0732">Signal</keyword>
<feature type="domain" description="NADH:ubiquinone oxidoreductase-like 20kDa subunit" evidence="13">
    <location>
        <begin position="95"/>
        <end position="244"/>
    </location>
</feature>
<dbReference type="GO" id="GO:0044569">
    <property type="term" value="C:[Ni-Fe] hydrogenase complex"/>
    <property type="evidence" value="ECO:0007669"/>
    <property type="project" value="TreeGrafter"/>
</dbReference>
<evidence type="ECO:0000256" key="3">
    <source>
        <dbReference type="ARBA" id="ARBA00004196"/>
    </source>
</evidence>
<dbReference type="PATRIC" id="fig|182217.3.peg.1624"/>
<keyword evidence="16" id="KW-1185">Reference proteome</keyword>
<comment type="subunit">
    <text evidence="5">Heterodimer of a large and a small subunit.</text>
</comment>
<dbReference type="AlphaFoldDB" id="I0EPC0"/>
<dbReference type="GO" id="GO:0009375">
    <property type="term" value="C:ferredoxin hydrogenase complex"/>
    <property type="evidence" value="ECO:0007669"/>
    <property type="project" value="InterPro"/>
</dbReference>
<comment type="subcellular location">
    <subcellularLocation>
        <location evidence="3">Cell envelope</location>
    </subcellularLocation>
</comment>
<dbReference type="PRINTS" id="PR00614">
    <property type="entry name" value="NIHGNASESMLL"/>
</dbReference>
<name>I0EPC0_HELC0</name>
<evidence type="ECO:0000256" key="5">
    <source>
        <dbReference type="ARBA" id="ARBA00011771"/>
    </source>
</evidence>
<dbReference type="NCBIfam" id="TIGR00391">
    <property type="entry name" value="hydA"/>
    <property type="match status" value="1"/>
</dbReference>
<keyword evidence="10" id="KW-0408">Iron</keyword>
<comment type="cofactor">
    <cofactor evidence="2">
        <name>[4Fe-4S] cluster</name>
        <dbReference type="ChEBI" id="CHEBI:49883"/>
    </cofactor>
</comment>
<keyword evidence="12" id="KW-0003">3Fe-4S</keyword>
<feature type="domain" description="Cytochrome-c3 hydrogenase C-terminal" evidence="14">
    <location>
        <begin position="264"/>
        <end position="346"/>
    </location>
</feature>
<evidence type="ECO:0000313" key="16">
    <source>
        <dbReference type="Proteomes" id="UP000005010"/>
    </source>
</evidence>
<dbReference type="GO" id="GO:0046872">
    <property type="term" value="F:metal ion binding"/>
    <property type="evidence" value="ECO:0007669"/>
    <property type="project" value="UniProtKB-KW"/>
</dbReference>
<dbReference type="PANTHER" id="PTHR30013">
    <property type="entry name" value="NIFE / NIFESE HYDROGENASE SMALL SUBUNIT FAMILY MEMBER"/>
    <property type="match status" value="1"/>
</dbReference>
<dbReference type="SUPFAM" id="SSF56770">
    <property type="entry name" value="HydA/Nqo6-like"/>
    <property type="match status" value="1"/>
</dbReference>
<comment type="cofactor">
    <cofactor evidence="1">
        <name>[3Fe-4S] cluster</name>
        <dbReference type="ChEBI" id="CHEBI:21137"/>
    </cofactor>
</comment>
<dbReference type="GO" id="GO:0051539">
    <property type="term" value="F:4 iron, 4 sulfur cluster binding"/>
    <property type="evidence" value="ECO:0007669"/>
    <property type="project" value="UniProtKB-KW"/>
</dbReference>
<dbReference type="GO" id="GO:0030313">
    <property type="term" value="C:cell envelope"/>
    <property type="evidence" value="ECO:0007669"/>
    <property type="project" value="UniProtKB-SubCell"/>
</dbReference>
<sequence length="594" mass="67308">MQDLENPQRPSTQEIKDYYHSITEKISDKLEFEEHPYKDFYSALLEKGFDKTYLQKYATLMSNALKTPKNDVNVVIKNLEKLYKMPVIWLHIAECTGCSESLLRTEEPSIESVLFDYLSLEYHETLMVSSGFLAEETLEQAIEKYKNHYVLIVEGAIPTHENDNLENAFTSGAYATTGLEMIKKASEHAMVILAIGTCSSFGGVQSAYPNPTHSKALSEVITKEVINIAGCPPSEKNIIGSILYFLIFGKAPSVDRFNRPLWAFSQRVHDICNRRGAFDVGEFVESFGDENAIKGACLYMVGCKGPHVFNNCAKMRFNQKTSWPIQAGHGCIGCSEPHFWDTFAPLETPLGNFKPIGNRYAYPLTTYHQVSKILETLPLSFKPLLETLKENYQYEKILCLQIDSILPTICGLYENETLNSCFKVEFETNPRLVYESLNKGSGKKLLINYEKKFPKLHDYLSHLEPISKLSNNLFDFLEVVKNILGYEKDLLSLAREFVGFQGAKIDYKISKDTFDIARPLKVGMSFAIAKVDTITLSYGFLEFLGEFLASYFYQLSQDFGVNQILVNGNILKEKAFLLGFLGHISSNLKIDFVK</sequence>
<dbReference type="GO" id="GO:0009061">
    <property type="term" value="P:anaerobic respiration"/>
    <property type="evidence" value="ECO:0007669"/>
    <property type="project" value="TreeGrafter"/>
</dbReference>
<keyword evidence="11" id="KW-0411">Iron-sulfur</keyword>
<evidence type="ECO:0000256" key="9">
    <source>
        <dbReference type="ARBA" id="ARBA00023002"/>
    </source>
</evidence>
<dbReference type="InterPro" id="IPR037148">
    <property type="entry name" value="NiFe-Hase_small_C_sf"/>
</dbReference>
<dbReference type="GO" id="GO:0051538">
    <property type="term" value="F:3 iron, 4 sulfur cluster binding"/>
    <property type="evidence" value="ECO:0007669"/>
    <property type="project" value="UniProtKB-KW"/>
</dbReference>
<keyword evidence="9" id="KW-0560">Oxidoreductase</keyword>
<keyword evidence="6" id="KW-0004">4Fe-4S</keyword>
<gene>
    <name evidence="15" type="ordered locus">HCW_07655</name>
</gene>
<comment type="similarity">
    <text evidence="4">Belongs to the [NiFe]/[NiFeSe] hydrogenase small subunit family.</text>
</comment>
<dbReference type="InterPro" id="IPR001821">
    <property type="entry name" value="NiFe_hydrogenase_ssu"/>
</dbReference>
<dbReference type="GO" id="GO:0016020">
    <property type="term" value="C:membrane"/>
    <property type="evidence" value="ECO:0007669"/>
    <property type="project" value="TreeGrafter"/>
</dbReference>
<evidence type="ECO:0000256" key="1">
    <source>
        <dbReference type="ARBA" id="ARBA00001927"/>
    </source>
</evidence>
<dbReference type="KEGG" id="hce:HCW_07655"/>
<dbReference type="eggNOG" id="COG0068">
    <property type="taxonomic scope" value="Bacteria"/>
</dbReference>
<organism evidence="15 16">
    <name type="scientific">Helicobacter cetorum (strain ATCC BAA-429 / MIT 00-7128)</name>
    <dbReference type="NCBI Taxonomy" id="182217"/>
    <lineage>
        <taxon>Bacteria</taxon>
        <taxon>Pseudomonadati</taxon>
        <taxon>Campylobacterota</taxon>
        <taxon>Epsilonproteobacteria</taxon>
        <taxon>Campylobacterales</taxon>
        <taxon>Helicobacteraceae</taxon>
        <taxon>Helicobacter</taxon>
    </lineage>
</organism>
<evidence type="ECO:0000313" key="15">
    <source>
        <dbReference type="EMBL" id="AFI04789.1"/>
    </source>
</evidence>
<evidence type="ECO:0000256" key="11">
    <source>
        <dbReference type="ARBA" id="ARBA00023014"/>
    </source>
</evidence>
<evidence type="ECO:0000256" key="7">
    <source>
        <dbReference type="ARBA" id="ARBA00022723"/>
    </source>
</evidence>
<evidence type="ECO:0000256" key="8">
    <source>
        <dbReference type="ARBA" id="ARBA00022729"/>
    </source>
</evidence>
<dbReference type="InterPro" id="IPR006137">
    <property type="entry name" value="NADH_UbQ_OxRdtase-like_20kDa"/>
</dbReference>
<dbReference type="eggNOG" id="COG1740">
    <property type="taxonomic scope" value="Bacteria"/>
</dbReference>
<dbReference type="Pfam" id="PF14720">
    <property type="entry name" value="NiFe_hyd_SSU_C"/>
    <property type="match status" value="1"/>
</dbReference>
<proteinExistence type="inferred from homology"/>
<dbReference type="InterPro" id="IPR027394">
    <property type="entry name" value="Cytochrome-c3_hydrogenase_C"/>
</dbReference>